<feature type="signal peptide" evidence="1">
    <location>
        <begin position="1"/>
        <end position="26"/>
    </location>
</feature>
<dbReference type="GO" id="GO:0019867">
    <property type="term" value="C:outer membrane"/>
    <property type="evidence" value="ECO:0007669"/>
    <property type="project" value="InterPro"/>
</dbReference>
<reference evidence="2 3" key="1">
    <citation type="journal article" date="2012" name="Science">
        <title>Ecological populations of bacteria act as socially cohesive units of antibiotic production and resistance.</title>
        <authorList>
            <person name="Cordero O.X."/>
            <person name="Wildschutte H."/>
            <person name="Kirkup B."/>
            <person name="Proehl S."/>
            <person name="Ngo L."/>
            <person name="Hussain F."/>
            <person name="Le Roux F."/>
            <person name="Mincer T."/>
            <person name="Polz M.F."/>
        </authorList>
    </citation>
    <scope>NUCLEOTIDE SEQUENCE [LARGE SCALE GENOMIC DNA]</scope>
    <source>
        <strain evidence="2 3">FS-238</strain>
    </source>
</reference>
<gene>
    <name evidence="2" type="ORF">A1QS_11805</name>
</gene>
<proteinExistence type="predicted"/>
<evidence type="ECO:0000313" key="2">
    <source>
        <dbReference type="EMBL" id="OEE31018.1"/>
    </source>
</evidence>
<dbReference type="SUPFAM" id="SSF82171">
    <property type="entry name" value="DPP6 N-terminal domain-like"/>
    <property type="match status" value="1"/>
</dbReference>
<organism evidence="2 3">
    <name type="scientific">Vibrio ordalii FS-238</name>
    <dbReference type="NCBI Taxonomy" id="617133"/>
    <lineage>
        <taxon>Bacteria</taxon>
        <taxon>Pseudomonadati</taxon>
        <taxon>Pseudomonadota</taxon>
        <taxon>Gammaproteobacteria</taxon>
        <taxon>Vibrionales</taxon>
        <taxon>Vibrionaceae</taxon>
        <taxon>Vibrio</taxon>
    </lineage>
</organism>
<keyword evidence="1" id="KW-0732">Signal</keyword>
<dbReference type="EMBL" id="AJYS02000277">
    <property type="protein sequence ID" value="OEE31018.1"/>
    <property type="molecule type" value="Genomic_DNA"/>
</dbReference>
<dbReference type="Gene3D" id="2.40.160.50">
    <property type="entry name" value="membrane protein fhac: a member of the omp85/tpsb transporter family"/>
    <property type="match status" value="1"/>
</dbReference>
<dbReference type="InterPro" id="IPR011042">
    <property type="entry name" value="6-blade_b-propeller_TolB-like"/>
</dbReference>
<feature type="chain" id="PRO_5032973955" evidence="1">
    <location>
        <begin position="27"/>
        <end position="934"/>
    </location>
</feature>
<evidence type="ECO:0000313" key="3">
    <source>
        <dbReference type="Proteomes" id="UP000094808"/>
    </source>
</evidence>
<protein>
    <submittedName>
        <fullName evidence="2">TolB</fullName>
    </submittedName>
</protein>
<dbReference type="Gene3D" id="2.120.10.30">
    <property type="entry name" value="TolB, C-terminal domain"/>
    <property type="match status" value="1"/>
</dbReference>
<dbReference type="AlphaFoldDB" id="A0A853R1S4"/>
<sequence>MSAKFVLSPIMGLMVCLGMHTPTVLAESVAWDQAGQQWQTQQSQHFIVHFRSELAQYAARSLDIAEKVHQDLASQFSKMPAEKTHLTLVDDYDYSNGWATPLPYAQIRLILNPPSDVNGLEGNDEWLHMLIRHEYTHIVHMELNERAVTGARRIFGRHTLLFPHAMTPSMLLEGLAVYMESQNEQGYGRLHNSHFAMQMRMEVASGQLADLNQIVVANKRLPLGSNYLYGAYFIDYLAKTYGEDALQHFLSDYSGYLIPGVFLNRSAQRAFGKDFFALWQEFRADLITQFSDQIVQSKEQPSEAQSLDSQPFEYLLANGGSEQLLAWRRDGVDRANLAMWDSKQNQWQRLLTTKSLTSLDVHPQQGIVASQVNSYLDGRVLNDLYRYVDGQWQRLTEQQRFTQVRWSRDGQSVFATRHEQGLPELWQVTLDGQQTRLWQGTYGWVIGDMALSPTGDIYASVKQPSSAWNIMRFVAKEQRWLAVTETSATEHQLSFTQEGELLFSADYTGRYQIYRMDLASLQLEQLTNEIGGAFSPQWNQSQGLIYQAYEHDGYHLRHIPAVTAFNETPLSSFAKVTSVASTPISQAEKSDTTDYSPLSTLTPRYWVPVWQGDENQSLLGFSTSGSDVLGRHQYEIQAAWDTKNALATYQLGYQYDNRWQATLSREHEFKLNPLTNKDDRIVRQDDLTLQRNYLWHGLDDNLMFGIGTYWQKESLIKAPQGTRYTQASDEWLAGAALQWDNREGLLNVPGYAWGHYADLVWESNVGGDYSGQKWQAQWQAHWDLPGSFNLTTHLAAGYADSKAKPFELGSYEGDSAQLYGRQQIALRGYSSAAQVGQAYATQSVELSRLLYRAERNWNLWPIGLGDISGSVFVDSGSSWNDNQNYQALTGIGAEVQIDTIVLYGGTLPVRIGYAHGLDSKLGKDEVYIKLTAQF</sequence>
<evidence type="ECO:0000256" key="1">
    <source>
        <dbReference type="SAM" id="SignalP"/>
    </source>
</evidence>
<name>A0A853R1S4_9VIBR</name>
<dbReference type="RefSeq" id="WP_017044806.1">
    <property type="nucleotide sequence ID" value="NZ_AJYS02000277.1"/>
</dbReference>
<comment type="caution">
    <text evidence="2">The sequence shown here is derived from an EMBL/GenBank/DDBJ whole genome shotgun (WGS) entry which is preliminary data.</text>
</comment>
<keyword evidence="3" id="KW-1185">Reference proteome</keyword>
<dbReference type="Proteomes" id="UP000094808">
    <property type="component" value="Unassembled WGS sequence"/>
</dbReference>
<accession>A0A853R1S4</accession>